<name>A0A1J1IYZ0_9DIPT</name>
<dbReference type="SUPFAM" id="SSF57667">
    <property type="entry name" value="beta-beta-alpha zinc fingers"/>
    <property type="match status" value="2"/>
</dbReference>
<evidence type="ECO:0000256" key="1">
    <source>
        <dbReference type="ARBA" id="ARBA00022723"/>
    </source>
</evidence>
<dbReference type="InterPro" id="IPR012934">
    <property type="entry name" value="Znf_AD"/>
</dbReference>
<dbReference type="SMART" id="SM00355">
    <property type="entry name" value="ZnF_C2H2"/>
    <property type="match status" value="6"/>
</dbReference>
<evidence type="ECO:0000259" key="9">
    <source>
        <dbReference type="PROSITE" id="PS50157"/>
    </source>
</evidence>
<evidence type="ECO:0000259" key="10">
    <source>
        <dbReference type="PROSITE" id="PS51915"/>
    </source>
</evidence>
<feature type="binding site" evidence="8">
    <location>
        <position position="28"/>
    </location>
    <ligand>
        <name>Zn(2+)</name>
        <dbReference type="ChEBI" id="CHEBI:29105"/>
    </ligand>
</feature>
<keyword evidence="1 8" id="KW-0479">Metal-binding</keyword>
<keyword evidence="5" id="KW-0539">Nucleus</keyword>
<dbReference type="InterPro" id="IPR050527">
    <property type="entry name" value="Snail/Krueppel_Znf"/>
</dbReference>
<dbReference type="GO" id="GO:0000981">
    <property type="term" value="F:DNA-binding transcription factor activity, RNA polymerase II-specific"/>
    <property type="evidence" value="ECO:0007669"/>
    <property type="project" value="TreeGrafter"/>
</dbReference>
<gene>
    <name evidence="11" type="ORF">CLUMA_CG017473</name>
</gene>
<organism evidence="11 12">
    <name type="scientific">Clunio marinus</name>
    <dbReference type="NCBI Taxonomy" id="568069"/>
    <lineage>
        <taxon>Eukaryota</taxon>
        <taxon>Metazoa</taxon>
        <taxon>Ecdysozoa</taxon>
        <taxon>Arthropoda</taxon>
        <taxon>Hexapoda</taxon>
        <taxon>Insecta</taxon>
        <taxon>Pterygota</taxon>
        <taxon>Neoptera</taxon>
        <taxon>Endopterygota</taxon>
        <taxon>Diptera</taxon>
        <taxon>Nematocera</taxon>
        <taxon>Chironomoidea</taxon>
        <taxon>Chironomidae</taxon>
        <taxon>Clunio</taxon>
    </lineage>
</organism>
<feature type="binding site" evidence="8">
    <location>
        <position position="25"/>
    </location>
    <ligand>
        <name>Zn(2+)</name>
        <dbReference type="ChEBI" id="CHEBI:29105"/>
    </ligand>
</feature>
<accession>A0A1J1IYZ0</accession>
<protein>
    <submittedName>
        <fullName evidence="11">CLUMA_CG017473, isoform A</fullName>
    </submittedName>
</protein>
<dbReference type="PROSITE" id="PS00028">
    <property type="entry name" value="ZINC_FINGER_C2H2_1"/>
    <property type="match status" value="4"/>
</dbReference>
<evidence type="ECO:0000256" key="8">
    <source>
        <dbReference type="PROSITE-ProRule" id="PRU01263"/>
    </source>
</evidence>
<dbReference type="GO" id="GO:0005634">
    <property type="term" value="C:nucleus"/>
    <property type="evidence" value="ECO:0007669"/>
    <property type="project" value="InterPro"/>
</dbReference>
<dbReference type="GO" id="GO:0008270">
    <property type="term" value="F:zinc ion binding"/>
    <property type="evidence" value="ECO:0007669"/>
    <property type="project" value="UniProtKB-UniRule"/>
</dbReference>
<dbReference type="PROSITE" id="PS50157">
    <property type="entry name" value="ZINC_FINGER_C2H2_2"/>
    <property type="match status" value="4"/>
</dbReference>
<keyword evidence="4 8" id="KW-0862">Zinc</keyword>
<proteinExistence type="inferred from homology"/>
<keyword evidence="2" id="KW-0677">Repeat</keyword>
<dbReference type="SMART" id="SM00868">
    <property type="entry name" value="zf-AD"/>
    <property type="match status" value="1"/>
</dbReference>
<dbReference type="FunFam" id="3.30.160.60:FF:000446">
    <property type="entry name" value="Zinc finger protein"/>
    <property type="match status" value="1"/>
</dbReference>
<dbReference type="InterPro" id="IPR013087">
    <property type="entry name" value="Znf_C2H2_type"/>
</dbReference>
<reference evidence="11 12" key="1">
    <citation type="submission" date="2015-04" db="EMBL/GenBank/DDBJ databases">
        <authorList>
            <person name="Syromyatnikov M.Y."/>
            <person name="Popov V.N."/>
        </authorList>
    </citation>
    <scope>NUCLEOTIDE SEQUENCE [LARGE SCALE GENOMIC DNA]</scope>
</reference>
<evidence type="ECO:0000256" key="4">
    <source>
        <dbReference type="ARBA" id="ARBA00022833"/>
    </source>
</evidence>
<comment type="similarity">
    <text evidence="6">Belongs to the snail C2H2-type zinc-finger protein family.</text>
</comment>
<dbReference type="GO" id="GO:0000978">
    <property type="term" value="F:RNA polymerase II cis-regulatory region sequence-specific DNA binding"/>
    <property type="evidence" value="ECO:0007669"/>
    <property type="project" value="TreeGrafter"/>
</dbReference>
<evidence type="ECO:0000313" key="12">
    <source>
        <dbReference type="Proteomes" id="UP000183832"/>
    </source>
</evidence>
<dbReference type="Pfam" id="PF07776">
    <property type="entry name" value="zf-AD"/>
    <property type="match status" value="1"/>
</dbReference>
<feature type="domain" description="ZAD" evidence="10">
    <location>
        <begin position="23"/>
        <end position="95"/>
    </location>
</feature>
<evidence type="ECO:0000256" key="3">
    <source>
        <dbReference type="ARBA" id="ARBA00022771"/>
    </source>
</evidence>
<keyword evidence="12" id="KW-1185">Reference proteome</keyword>
<evidence type="ECO:0000256" key="6">
    <source>
        <dbReference type="ARBA" id="ARBA00037948"/>
    </source>
</evidence>
<feature type="domain" description="C2H2-type" evidence="9">
    <location>
        <begin position="455"/>
        <end position="482"/>
    </location>
</feature>
<evidence type="ECO:0000256" key="2">
    <source>
        <dbReference type="ARBA" id="ARBA00022737"/>
    </source>
</evidence>
<keyword evidence="3 7" id="KW-0863">Zinc-finger</keyword>
<dbReference type="STRING" id="568069.A0A1J1IYZ0"/>
<evidence type="ECO:0000313" key="11">
    <source>
        <dbReference type="EMBL" id="CRL04382.1"/>
    </source>
</evidence>
<dbReference type="Gene3D" id="3.30.160.60">
    <property type="entry name" value="Classic Zinc Finger"/>
    <property type="match status" value="3"/>
</dbReference>
<dbReference type="PROSITE" id="PS51915">
    <property type="entry name" value="ZAD"/>
    <property type="match status" value="1"/>
</dbReference>
<feature type="binding site" evidence="8">
    <location>
        <position position="71"/>
    </location>
    <ligand>
        <name>Zn(2+)</name>
        <dbReference type="ChEBI" id="CHEBI:29105"/>
    </ligand>
</feature>
<feature type="domain" description="C2H2-type" evidence="9">
    <location>
        <begin position="423"/>
        <end position="450"/>
    </location>
</feature>
<dbReference type="SUPFAM" id="SSF57716">
    <property type="entry name" value="Glucocorticoid receptor-like (DNA-binding domain)"/>
    <property type="match status" value="1"/>
</dbReference>
<dbReference type="AlphaFoldDB" id="A0A1J1IYZ0"/>
<feature type="domain" description="C2H2-type" evidence="9">
    <location>
        <begin position="486"/>
        <end position="515"/>
    </location>
</feature>
<dbReference type="PANTHER" id="PTHR24388">
    <property type="entry name" value="ZINC FINGER PROTEIN"/>
    <property type="match status" value="1"/>
</dbReference>
<dbReference type="OrthoDB" id="7905222at2759"/>
<sequence>MTSNISFNDTFDVVKFQEQILRNKCRLCLKPVNSETDKIQLTEKFKDMIHNILQIRLISSSIASNFICQICRSQVNDFYLFKRKMNDQQNLLKNFLVVDDFIDFKTDLDTTLNETETNENMLTENTKKYDTLEQRLKKSLAANDTTTDFEGTDFNTDLSTILNETETNDSMLTENSKKYDKILKRFEESLAANDSTTDFDETEFNPDLGTTLNETETNCSLLTENSKMYNKLLKRFEDSLAANDSTTDFDETDFNTDLGTTLNETDTNDSMLTDISKENDKLMEKEFHLNKSLALNSITDFDETDLNTDLSTTLIETEISMSSTILKPNKNSISNIQLEDSLMEIEIETNKSKNMDDEKEIGDAQKIHCKTCGKLLKRKSLKRHILRIHKIEKKPSVCKICGKDLKSQFSLKMHMKKVHDKPFECDICGKKFFNKGAISEHLMSHVPEEFQIKQYKCQLCGLSYHRRGSLNYHLSTHKEKNKEKTVQCVGPGCTKMYYNRSNMMHHYRNHCENKKTIHKTNSINWQLSNINCPVGSCEYSGSRKHHVKAHFLRMHSNLSRDALENYISQI</sequence>
<dbReference type="Gene3D" id="3.40.1800.20">
    <property type="match status" value="1"/>
</dbReference>
<dbReference type="Proteomes" id="UP000183832">
    <property type="component" value="Unassembled WGS sequence"/>
</dbReference>
<evidence type="ECO:0000256" key="5">
    <source>
        <dbReference type="ARBA" id="ARBA00023242"/>
    </source>
</evidence>
<feature type="binding site" evidence="8">
    <location>
        <position position="68"/>
    </location>
    <ligand>
        <name>Zn(2+)</name>
        <dbReference type="ChEBI" id="CHEBI:29105"/>
    </ligand>
</feature>
<dbReference type="Pfam" id="PF00096">
    <property type="entry name" value="zf-C2H2"/>
    <property type="match status" value="3"/>
</dbReference>
<feature type="domain" description="C2H2-type" evidence="9">
    <location>
        <begin position="396"/>
        <end position="424"/>
    </location>
</feature>
<evidence type="ECO:0000256" key="7">
    <source>
        <dbReference type="PROSITE-ProRule" id="PRU00042"/>
    </source>
</evidence>
<dbReference type="PANTHER" id="PTHR24388:SF53">
    <property type="entry name" value="CHORION TRANSCRIPTION FACTOR CF2-RELATED"/>
    <property type="match status" value="1"/>
</dbReference>
<dbReference type="InterPro" id="IPR036236">
    <property type="entry name" value="Znf_C2H2_sf"/>
</dbReference>
<dbReference type="EMBL" id="CVRI01000063">
    <property type="protein sequence ID" value="CRL04382.1"/>
    <property type="molecule type" value="Genomic_DNA"/>
</dbReference>